<feature type="domain" description="PucR C-terminal helix-turn-helix" evidence="3">
    <location>
        <begin position="486"/>
        <end position="544"/>
    </location>
</feature>
<dbReference type="InterPro" id="IPR042070">
    <property type="entry name" value="PucR_C-HTH_sf"/>
</dbReference>
<evidence type="ECO:0000259" key="4">
    <source>
        <dbReference type="Pfam" id="PF17853"/>
    </source>
</evidence>
<evidence type="ECO:0000313" key="5">
    <source>
        <dbReference type="EMBL" id="KAA9005779.1"/>
    </source>
</evidence>
<keyword evidence="6" id="KW-1185">Reference proteome</keyword>
<sequence>MDWELVFTIREALKRPLFSEAVLAGGRSGIDRPVRWVHVLESTDFDGLIHGEEMILTTGLGFHTDLPAALSFLDSLIRKKAACLCIELGGYFPEVPPEMAELADRHDFPLIIFTKTVRFVDITLDLHSLIINRHHKMLQELESISREFHRLTLTSQGTVKVLQLLAKSSRAQLLYLPIQGKPQFLPALPPEEQAALLHYALRLAEEEDHASQPDASPVIRDYRGRPALLKPVGAHDQTWAYLLMICPHKPQEFDCLLLDSASLSIAQELLRTRYMEERKLFSENLWVDELIGGRLEDENRLKSVIGPDYGVVNELNYRVCLIEIEHASGAPWSGSENEWEAVTFHLSLILRSIFEKYSLRPLLTRRNNRLTVIALDLPAKLPGRARLQQALEALQNVRSDEKVKDLQLIIGVSTSRTGLREAPAGYREAAQALSLHGCRRQSTLFYEELGVFQLLLGLNDGRTLQSFVRTYLGPLIDHDRQKGSELLLTLRVYLDHDGSKQIAARKLFIVRQSLYYRLDKITELLGPDFMSPENRISIQVALRAYQFLYDGKLTLPDSRSLPM</sequence>
<dbReference type="Proteomes" id="UP000367750">
    <property type="component" value="Unassembled WGS sequence"/>
</dbReference>
<proteinExistence type="inferred from homology"/>
<dbReference type="Pfam" id="PF17853">
    <property type="entry name" value="GGDEF_2"/>
    <property type="match status" value="1"/>
</dbReference>
<accession>A0A5J5GC80</accession>
<dbReference type="EMBL" id="VYKK01000007">
    <property type="protein sequence ID" value="KAA9005779.1"/>
    <property type="molecule type" value="Genomic_DNA"/>
</dbReference>
<dbReference type="PANTHER" id="PTHR33744">
    <property type="entry name" value="CARBOHYDRATE DIACID REGULATOR"/>
    <property type="match status" value="1"/>
</dbReference>
<dbReference type="InterPro" id="IPR012914">
    <property type="entry name" value="PucR_dom"/>
</dbReference>
<dbReference type="InterPro" id="IPR025736">
    <property type="entry name" value="PucR_C-HTH_dom"/>
</dbReference>
<dbReference type="OrthoDB" id="143422at2"/>
<dbReference type="Gene3D" id="1.10.10.2840">
    <property type="entry name" value="PucR C-terminal helix-turn-helix domain"/>
    <property type="match status" value="1"/>
</dbReference>
<dbReference type="Pfam" id="PF07905">
    <property type="entry name" value="PucR"/>
    <property type="match status" value="1"/>
</dbReference>
<feature type="domain" description="Purine catabolism PurC-like" evidence="2">
    <location>
        <begin position="12"/>
        <end position="130"/>
    </location>
</feature>
<gene>
    <name evidence="5" type="ORF">F4V43_06760</name>
</gene>
<comment type="caution">
    <text evidence="5">The sequence shown here is derived from an EMBL/GenBank/DDBJ whole genome shotgun (WGS) entry which is preliminary data.</text>
</comment>
<evidence type="ECO:0000256" key="1">
    <source>
        <dbReference type="ARBA" id="ARBA00006754"/>
    </source>
</evidence>
<name>A0A5J5GC80_9BACL</name>
<organism evidence="5 6">
    <name type="scientific">Paenibacillus spiritus</name>
    <dbReference type="NCBI Taxonomy" id="2496557"/>
    <lineage>
        <taxon>Bacteria</taxon>
        <taxon>Bacillati</taxon>
        <taxon>Bacillota</taxon>
        <taxon>Bacilli</taxon>
        <taxon>Bacillales</taxon>
        <taxon>Paenibacillaceae</taxon>
        <taxon>Paenibacillus</taxon>
    </lineage>
</organism>
<feature type="domain" description="CdaR GGDEF-like" evidence="4">
    <location>
        <begin position="315"/>
        <end position="434"/>
    </location>
</feature>
<dbReference type="RefSeq" id="WP_150457480.1">
    <property type="nucleotide sequence ID" value="NZ_VYKK01000007.1"/>
</dbReference>
<dbReference type="AlphaFoldDB" id="A0A5J5GC80"/>
<dbReference type="InterPro" id="IPR041522">
    <property type="entry name" value="CdaR_GGDEF"/>
</dbReference>
<dbReference type="PANTHER" id="PTHR33744:SF1">
    <property type="entry name" value="DNA-BINDING TRANSCRIPTIONAL ACTIVATOR ADER"/>
    <property type="match status" value="1"/>
</dbReference>
<protein>
    <submittedName>
        <fullName evidence="5">PucR family transcriptional regulator</fullName>
    </submittedName>
</protein>
<evidence type="ECO:0000259" key="3">
    <source>
        <dbReference type="Pfam" id="PF13556"/>
    </source>
</evidence>
<evidence type="ECO:0000259" key="2">
    <source>
        <dbReference type="Pfam" id="PF07905"/>
    </source>
</evidence>
<reference evidence="5 6" key="1">
    <citation type="submission" date="2019-09" db="EMBL/GenBank/DDBJ databases">
        <title>Bacillus ochoae sp. nov., Paenibacillus whitsoniae sp. nov., Paenibacillus spiritus sp. nov. Isolated from the Mars Exploration Rover during spacecraft assembly.</title>
        <authorList>
            <person name="Seuylemezian A."/>
            <person name="Vaishampayan P."/>
        </authorList>
    </citation>
    <scope>NUCLEOTIDE SEQUENCE [LARGE SCALE GENOMIC DNA]</scope>
    <source>
        <strain evidence="5 6">MER_111</strain>
    </source>
</reference>
<dbReference type="Pfam" id="PF13556">
    <property type="entry name" value="HTH_30"/>
    <property type="match status" value="1"/>
</dbReference>
<evidence type="ECO:0000313" key="6">
    <source>
        <dbReference type="Proteomes" id="UP000367750"/>
    </source>
</evidence>
<comment type="similarity">
    <text evidence="1">Belongs to the CdaR family.</text>
</comment>
<dbReference type="InterPro" id="IPR051448">
    <property type="entry name" value="CdaR-like_regulators"/>
</dbReference>